<evidence type="ECO:0000313" key="8">
    <source>
        <dbReference type="Proteomes" id="UP001387364"/>
    </source>
</evidence>
<comment type="subcellular location">
    <subcellularLocation>
        <location evidence="1">Cell membrane</location>
        <topology evidence="1">Multi-pass membrane protein</topology>
    </subcellularLocation>
</comment>
<dbReference type="PANTHER" id="PTHR40035">
    <property type="entry name" value="ATP SYNTHASE PROTEIN I"/>
    <property type="match status" value="1"/>
</dbReference>
<dbReference type="Pfam" id="PF03899">
    <property type="entry name" value="ATP-synt_I"/>
    <property type="match status" value="1"/>
</dbReference>
<keyword evidence="3 6" id="KW-0812">Transmembrane</keyword>
<dbReference type="InterPro" id="IPR005598">
    <property type="entry name" value="ATP_synth_I"/>
</dbReference>
<accession>A0ABZ2N5E7</accession>
<dbReference type="RefSeq" id="WP_338751989.1">
    <property type="nucleotide sequence ID" value="NZ_CP147404.1"/>
</dbReference>
<proteinExistence type="predicted"/>
<evidence type="ECO:0000256" key="5">
    <source>
        <dbReference type="ARBA" id="ARBA00023136"/>
    </source>
</evidence>
<organism evidence="7 8">
    <name type="scientific">Bacillus kandeliae</name>
    <dbReference type="NCBI Taxonomy" id="3129297"/>
    <lineage>
        <taxon>Bacteria</taxon>
        <taxon>Bacillati</taxon>
        <taxon>Bacillota</taxon>
        <taxon>Bacilli</taxon>
        <taxon>Bacillales</taxon>
        <taxon>Bacillaceae</taxon>
        <taxon>Bacillus</taxon>
    </lineage>
</organism>
<keyword evidence="5 6" id="KW-0472">Membrane</keyword>
<dbReference type="PANTHER" id="PTHR40035:SF1">
    <property type="entry name" value="ATP SYNTHASE PROTEIN I"/>
    <property type="match status" value="1"/>
</dbReference>
<protein>
    <submittedName>
        <fullName evidence="7">ATP synthase subunit I</fullName>
    </submittedName>
</protein>
<name>A0ABZ2N5E7_9BACI</name>
<feature type="transmembrane region" description="Helical" evidence="6">
    <location>
        <begin position="12"/>
        <end position="29"/>
    </location>
</feature>
<keyword evidence="4 6" id="KW-1133">Transmembrane helix</keyword>
<evidence type="ECO:0000256" key="6">
    <source>
        <dbReference type="SAM" id="Phobius"/>
    </source>
</evidence>
<evidence type="ECO:0000256" key="3">
    <source>
        <dbReference type="ARBA" id="ARBA00022692"/>
    </source>
</evidence>
<keyword evidence="2" id="KW-1003">Cell membrane</keyword>
<reference evidence="7 8" key="1">
    <citation type="submission" date="2024-02" db="EMBL/GenBank/DDBJ databases">
        <title>Seven novel Bacillus-like species.</title>
        <authorList>
            <person name="Liu G."/>
        </authorList>
    </citation>
    <scope>NUCLEOTIDE SEQUENCE [LARGE SCALE GENOMIC DNA]</scope>
    <source>
        <strain evidence="7 8">FJAT-52991</strain>
    </source>
</reference>
<gene>
    <name evidence="7" type="ORF">WDJ61_17255</name>
</gene>
<feature type="transmembrane region" description="Helical" evidence="6">
    <location>
        <begin position="97"/>
        <end position="121"/>
    </location>
</feature>
<evidence type="ECO:0000256" key="1">
    <source>
        <dbReference type="ARBA" id="ARBA00004651"/>
    </source>
</evidence>
<dbReference type="InterPro" id="IPR039072">
    <property type="entry name" value="ATP_synth_I_Bacilli"/>
</dbReference>
<evidence type="ECO:0000256" key="2">
    <source>
        <dbReference type="ARBA" id="ARBA00022475"/>
    </source>
</evidence>
<evidence type="ECO:0000313" key="7">
    <source>
        <dbReference type="EMBL" id="WXB92949.1"/>
    </source>
</evidence>
<evidence type="ECO:0000256" key="4">
    <source>
        <dbReference type="ARBA" id="ARBA00022989"/>
    </source>
</evidence>
<sequence length="128" mass="14861">MPELQHTFSRHRKYIIYLLSIFVFCWGITPYKPVFAGLILGTSISFFNHWLMVNRMNRFSNAIDKGEKVRSLGTLSRMASAGLAALIALRYPEHIHIIFTVLGLMTSYFVIMIDFFIHFLINKTGEER</sequence>
<feature type="transmembrane region" description="Helical" evidence="6">
    <location>
        <begin position="35"/>
        <end position="53"/>
    </location>
</feature>
<dbReference type="EMBL" id="CP147404">
    <property type="protein sequence ID" value="WXB92949.1"/>
    <property type="molecule type" value="Genomic_DNA"/>
</dbReference>
<dbReference type="Proteomes" id="UP001387364">
    <property type="component" value="Chromosome"/>
</dbReference>
<feature type="transmembrane region" description="Helical" evidence="6">
    <location>
        <begin position="74"/>
        <end position="91"/>
    </location>
</feature>
<keyword evidence="8" id="KW-1185">Reference proteome</keyword>